<name>X1MLH6_9ZZZZ</name>
<proteinExistence type="predicted"/>
<comment type="caution">
    <text evidence="1">The sequence shown here is derived from an EMBL/GenBank/DDBJ whole genome shotgun (WGS) entry which is preliminary data.</text>
</comment>
<reference evidence="1" key="1">
    <citation type="journal article" date="2014" name="Front. Microbiol.">
        <title>High frequency of phylogenetically diverse reductive dehalogenase-homologous genes in deep subseafloor sedimentary metagenomes.</title>
        <authorList>
            <person name="Kawai M."/>
            <person name="Futagami T."/>
            <person name="Toyoda A."/>
            <person name="Takaki Y."/>
            <person name="Nishi S."/>
            <person name="Hori S."/>
            <person name="Arai W."/>
            <person name="Tsubouchi T."/>
            <person name="Morono Y."/>
            <person name="Uchiyama I."/>
            <person name="Ito T."/>
            <person name="Fujiyama A."/>
            <person name="Inagaki F."/>
            <person name="Takami H."/>
        </authorList>
    </citation>
    <scope>NUCLEOTIDE SEQUENCE</scope>
    <source>
        <strain evidence="1">Expedition CK06-06</strain>
    </source>
</reference>
<evidence type="ECO:0000313" key="1">
    <source>
        <dbReference type="EMBL" id="GAI15540.1"/>
    </source>
</evidence>
<protein>
    <submittedName>
        <fullName evidence="1">Uncharacterized protein</fullName>
    </submittedName>
</protein>
<dbReference type="AlphaFoldDB" id="X1MLH6"/>
<gene>
    <name evidence="1" type="ORF">S06H3_13609</name>
</gene>
<feature type="non-terminal residue" evidence="1">
    <location>
        <position position="1"/>
    </location>
</feature>
<organism evidence="1">
    <name type="scientific">marine sediment metagenome</name>
    <dbReference type="NCBI Taxonomy" id="412755"/>
    <lineage>
        <taxon>unclassified sequences</taxon>
        <taxon>metagenomes</taxon>
        <taxon>ecological metagenomes</taxon>
    </lineage>
</organism>
<sequence length="45" mass="5305">IKEYKKVICAELAYLGIFWRLVGLSYKNTKKNKDVLFKRISDAKI</sequence>
<accession>X1MLH6</accession>
<dbReference type="EMBL" id="BARV01006648">
    <property type="protein sequence ID" value="GAI15540.1"/>
    <property type="molecule type" value="Genomic_DNA"/>
</dbReference>